<evidence type="ECO:0000256" key="9">
    <source>
        <dbReference type="PROSITE-ProRule" id="PRU00723"/>
    </source>
</evidence>
<protein>
    <recommendedName>
        <fullName evidence="2">RING-type E3 ubiquitin transferase</fullName>
        <ecNumber evidence="2">2.3.2.27</ecNumber>
    </recommendedName>
</protein>
<dbReference type="SMART" id="SM00356">
    <property type="entry name" value="ZnF_C3H1"/>
    <property type="match status" value="3"/>
</dbReference>
<dbReference type="FunFam" id="3.30.40.10:FF:000117">
    <property type="entry name" value="Probable E3 ubiquitin-protein ligase makorin-1"/>
    <property type="match status" value="1"/>
</dbReference>
<dbReference type="Proteomes" id="UP000075886">
    <property type="component" value="Unassembled WGS sequence"/>
</dbReference>
<keyword evidence="8 9" id="KW-0862">Zinc</keyword>
<dbReference type="InterPro" id="IPR017907">
    <property type="entry name" value="Znf_RING_CS"/>
</dbReference>
<evidence type="ECO:0000256" key="4">
    <source>
        <dbReference type="ARBA" id="ARBA00022723"/>
    </source>
</evidence>
<evidence type="ECO:0000256" key="5">
    <source>
        <dbReference type="ARBA" id="ARBA00022737"/>
    </source>
</evidence>
<keyword evidence="7" id="KW-0833">Ubl conjugation pathway</keyword>
<dbReference type="InterPro" id="IPR018957">
    <property type="entry name" value="Znf_C3HC4_RING-type"/>
</dbReference>
<dbReference type="Pfam" id="PF18044">
    <property type="entry name" value="zf-CCCH_4"/>
    <property type="match status" value="1"/>
</dbReference>
<dbReference type="Gene3D" id="3.30.40.10">
    <property type="entry name" value="Zinc/RING finger domain, C3HC4 (zinc finger)"/>
    <property type="match status" value="1"/>
</dbReference>
<dbReference type="Gene3D" id="2.30.30.1190">
    <property type="match status" value="1"/>
</dbReference>
<accession>A0A182PZD7</accession>
<dbReference type="InterPro" id="IPR045072">
    <property type="entry name" value="MKRN-like"/>
</dbReference>
<dbReference type="AlphaFoldDB" id="A0A182PZD7"/>
<dbReference type="VEuPathDB" id="VectorBase:AFAF000030"/>
<dbReference type="GO" id="GO:0000209">
    <property type="term" value="P:protein polyubiquitination"/>
    <property type="evidence" value="ECO:0007669"/>
    <property type="project" value="InterPro"/>
</dbReference>
<dbReference type="SUPFAM" id="SSF57850">
    <property type="entry name" value="RING/U-box"/>
    <property type="match status" value="1"/>
</dbReference>
<keyword evidence="4 9" id="KW-0479">Metal-binding</keyword>
<dbReference type="STRING" id="69004.A0A182PZD7"/>
<evidence type="ECO:0000256" key="1">
    <source>
        <dbReference type="ARBA" id="ARBA00000900"/>
    </source>
</evidence>
<feature type="zinc finger region" description="C3H1-type" evidence="9">
    <location>
        <begin position="426"/>
        <end position="455"/>
    </location>
</feature>
<feature type="domain" description="C3H1-type" evidence="12">
    <location>
        <begin position="66"/>
        <end position="93"/>
    </location>
</feature>
<reference evidence="13" key="2">
    <citation type="submission" date="2020-05" db="UniProtKB">
        <authorList>
            <consortium name="EnsemblMetazoa"/>
        </authorList>
    </citation>
    <scope>IDENTIFICATION</scope>
    <source>
        <strain evidence="13">FAR1</strain>
    </source>
</reference>
<feature type="domain" description="RING-type" evidence="11">
    <location>
        <begin position="344"/>
        <end position="397"/>
    </location>
</feature>
<dbReference type="InterPro" id="IPR001841">
    <property type="entry name" value="Znf_RING"/>
</dbReference>
<sequence>MAGDYHASQDDPADGPILPLLSPHRIVGNHYASKIGSHAAQILPVPDVMEGKGAATVTVAPLNNAAAAQIICRFYLCGVCRFGTSCRFIHPDGGPSNDTTSITSSTSTSTTDRQQQPAKADPTANRKSTTSSVDLSRWIDAPVFVPASRLQYNPSTVKAIGFTGHQQDSAPAEEEDGEEEEEEDEDDEEEEEEEELVEVEDERDGEADNEEEEEEEEEEEDEDEKTGGEGEGGGAVGNASPDSPLSYANVVTMNNNHNGGKEAEEAVAAALADGTLCPFYEADGICPLYACPYPHGELCELCQKYCLHPQDREQQRRHNADCIKQHERDMEHAFAVQRSRDKSCGICLEVVMEKRAREQRFGILPNCKHTFCLSCIRTWRKATNFANKIKRGCPTCRVPSDFVCPSFVWVECGEEKERLIATYKQACNSTDCMHFKKGTATCPFGNKCFYRHALPSGDLVDVGAPSRRRNPLRCRARHRDLDHEDSIQLQEFFATLLAPQSWMLEEYMSLFSELDESDDDLYSGRGGGFPSDSSEDDDFLFHSVYM</sequence>
<dbReference type="PANTHER" id="PTHR11224:SF10">
    <property type="entry name" value="IP09428P-RELATED"/>
    <property type="match status" value="1"/>
</dbReference>
<keyword evidence="3" id="KW-0808">Transferase</keyword>
<evidence type="ECO:0000256" key="6">
    <source>
        <dbReference type="ARBA" id="ARBA00022771"/>
    </source>
</evidence>
<evidence type="ECO:0000259" key="11">
    <source>
        <dbReference type="PROSITE" id="PS50089"/>
    </source>
</evidence>
<keyword evidence="6 9" id="KW-0863">Zinc-finger</keyword>
<evidence type="ECO:0000256" key="8">
    <source>
        <dbReference type="ARBA" id="ARBA00022833"/>
    </source>
</evidence>
<feature type="zinc finger region" description="C3H1-type" evidence="9">
    <location>
        <begin position="66"/>
        <end position="93"/>
    </location>
</feature>
<feature type="domain" description="C3H1-type" evidence="12">
    <location>
        <begin position="426"/>
        <end position="455"/>
    </location>
</feature>
<name>A0A182PZD7_9DIPT</name>
<dbReference type="SUPFAM" id="SSF90229">
    <property type="entry name" value="CCCH zinc finger"/>
    <property type="match status" value="1"/>
</dbReference>
<evidence type="ECO:0000313" key="13">
    <source>
        <dbReference type="EnsemblMetazoa" id="AFAF000030-PA"/>
    </source>
</evidence>
<evidence type="ECO:0000313" key="14">
    <source>
        <dbReference type="Proteomes" id="UP000075886"/>
    </source>
</evidence>
<reference evidence="14" key="1">
    <citation type="submission" date="2014-01" db="EMBL/GenBank/DDBJ databases">
        <title>The Genome Sequence of Anopheles farauti FAR1 (V2).</title>
        <authorList>
            <consortium name="The Broad Institute Genomics Platform"/>
            <person name="Neafsey D.E."/>
            <person name="Besansky N."/>
            <person name="Howell P."/>
            <person name="Walton C."/>
            <person name="Young S.K."/>
            <person name="Zeng Q."/>
            <person name="Gargeya S."/>
            <person name="Fitzgerald M."/>
            <person name="Haas B."/>
            <person name="Abouelleil A."/>
            <person name="Allen A.W."/>
            <person name="Alvarado L."/>
            <person name="Arachchi H.M."/>
            <person name="Berlin A.M."/>
            <person name="Chapman S.B."/>
            <person name="Gainer-Dewar J."/>
            <person name="Goldberg J."/>
            <person name="Griggs A."/>
            <person name="Gujja S."/>
            <person name="Hansen M."/>
            <person name="Howarth C."/>
            <person name="Imamovic A."/>
            <person name="Ireland A."/>
            <person name="Larimer J."/>
            <person name="McCowan C."/>
            <person name="Murphy C."/>
            <person name="Pearson M."/>
            <person name="Poon T.W."/>
            <person name="Priest M."/>
            <person name="Roberts A."/>
            <person name="Saif S."/>
            <person name="Shea T."/>
            <person name="Sisk P."/>
            <person name="Sykes S."/>
            <person name="Wortman J."/>
            <person name="Nusbaum C."/>
            <person name="Birren B."/>
        </authorList>
    </citation>
    <scope>NUCLEOTIDE SEQUENCE [LARGE SCALE GENOMIC DNA]</scope>
    <source>
        <strain evidence="14">FAR1</strain>
    </source>
</reference>
<dbReference type="GO" id="GO:0008270">
    <property type="term" value="F:zinc ion binding"/>
    <property type="evidence" value="ECO:0007669"/>
    <property type="project" value="UniProtKB-KW"/>
</dbReference>
<dbReference type="EnsemblMetazoa" id="AFAF000030-RA">
    <property type="protein sequence ID" value="AFAF000030-PA"/>
    <property type="gene ID" value="AFAF000030"/>
</dbReference>
<dbReference type="GO" id="GO:0005634">
    <property type="term" value="C:nucleus"/>
    <property type="evidence" value="ECO:0007669"/>
    <property type="project" value="UniProtKB-ARBA"/>
</dbReference>
<evidence type="ECO:0000256" key="3">
    <source>
        <dbReference type="ARBA" id="ARBA00022679"/>
    </source>
</evidence>
<comment type="catalytic activity">
    <reaction evidence="1">
        <text>S-ubiquitinyl-[E2 ubiquitin-conjugating enzyme]-L-cysteine + [acceptor protein]-L-lysine = [E2 ubiquitin-conjugating enzyme]-L-cysteine + N(6)-ubiquitinyl-[acceptor protein]-L-lysine.</text>
        <dbReference type="EC" id="2.3.2.27"/>
    </reaction>
</comment>
<dbReference type="PANTHER" id="PTHR11224">
    <property type="entry name" value="MAKORIN-RELATED"/>
    <property type="match status" value="1"/>
</dbReference>
<feature type="region of interest" description="Disordered" evidence="10">
    <location>
        <begin position="90"/>
        <end position="133"/>
    </location>
</feature>
<dbReference type="InterPro" id="IPR041367">
    <property type="entry name" value="Znf-CCCH_4"/>
</dbReference>
<feature type="compositionally biased region" description="Acidic residues" evidence="10">
    <location>
        <begin position="171"/>
        <end position="224"/>
    </location>
</feature>
<keyword evidence="14" id="KW-1185">Reference proteome</keyword>
<evidence type="ECO:0000256" key="7">
    <source>
        <dbReference type="ARBA" id="ARBA00022786"/>
    </source>
</evidence>
<dbReference type="EC" id="2.3.2.27" evidence="2"/>
<dbReference type="PROSITE" id="PS50103">
    <property type="entry name" value="ZF_C3H1"/>
    <property type="match status" value="2"/>
</dbReference>
<dbReference type="GO" id="GO:0061630">
    <property type="term" value="F:ubiquitin protein ligase activity"/>
    <property type="evidence" value="ECO:0007669"/>
    <property type="project" value="UniProtKB-EC"/>
</dbReference>
<proteinExistence type="predicted"/>
<evidence type="ECO:0000256" key="2">
    <source>
        <dbReference type="ARBA" id="ARBA00012483"/>
    </source>
</evidence>
<dbReference type="InterPro" id="IPR000571">
    <property type="entry name" value="Znf_CCCH"/>
</dbReference>
<dbReference type="PROSITE" id="PS00518">
    <property type="entry name" value="ZF_RING_1"/>
    <property type="match status" value="1"/>
</dbReference>
<dbReference type="InterPro" id="IPR036855">
    <property type="entry name" value="Znf_CCCH_sf"/>
</dbReference>
<feature type="region of interest" description="Disordered" evidence="10">
    <location>
        <begin position="164"/>
        <end position="253"/>
    </location>
</feature>
<dbReference type="SMART" id="SM00184">
    <property type="entry name" value="RING"/>
    <property type="match status" value="1"/>
</dbReference>
<dbReference type="PROSITE" id="PS50089">
    <property type="entry name" value="ZF_RING_2"/>
    <property type="match status" value="1"/>
</dbReference>
<keyword evidence="5" id="KW-0677">Repeat</keyword>
<feature type="compositionally biased region" description="Low complexity" evidence="10">
    <location>
        <begin position="99"/>
        <end position="111"/>
    </location>
</feature>
<organism evidence="13 14">
    <name type="scientific">Anopheles farauti</name>
    <dbReference type="NCBI Taxonomy" id="69004"/>
    <lineage>
        <taxon>Eukaryota</taxon>
        <taxon>Metazoa</taxon>
        <taxon>Ecdysozoa</taxon>
        <taxon>Arthropoda</taxon>
        <taxon>Hexapoda</taxon>
        <taxon>Insecta</taxon>
        <taxon>Pterygota</taxon>
        <taxon>Neoptera</taxon>
        <taxon>Endopterygota</taxon>
        <taxon>Diptera</taxon>
        <taxon>Nematocera</taxon>
        <taxon>Culicoidea</taxon>
        <taxon>Culicidae</taxon>
        <taxon>Anophelinae</taxon>
        <taxon>Anopheles</taxon>
    </lineage>
</organism>
<dbReference type="InterPro" id="IPR013083">
    <property type="entry name" value="Znf_RING/FYVE/PHD"/>
</dbReference>
<evidence type="ECO:0000256" key="10">
    <source>
        <dbReference type="SAM" id="MobiDB-lite"/>
    </source>
</evidence>
<dbReference type="EMBL" id="AXCN02001397">
    <property type="status" value="NOT_ANNOTATED_CDS"/>
    <property type="molecule type" value="Genomic_DNA"/>
</dbReference>
<evidence type="ECO:0000259" key="12">
    <source>
        <dbReference type="PROSITE" id="PS50103"/>
    </source>
</evidence>
<dbReference type="Pfam" id="PF00097">
    <property type="entry name" value="zf-C3HC4"/>
    <property type="match status" value="1"/>
</dbReference>